<dbReference type="InterPro" id="IPR039104">
    <property type="entry name" value="6PGL"/>
</dbReference>
<dbReference type="Pfam" id="PF01182">
    <property type="entry name" value="Glucosamine_iso"/>
    <property type="match status" value="1"/>
</dbReference>
<dbReference type="SUPFAM" id="SSF100950">
    <property type="entry name" value="NagB/RpiA/CoA transferase-like"/>
    <property type="match status" value="1"/>
</dbReference>
<dbReference type="EMBL" id="JAIZAY010000005">
    <property type="protein sequence ID" value="KAJ8041932.1"/>
    <property type="molecule type" value="Genomic_DNA"/>
</dbReference>
<sequence>MAAKRVHVLETTAVPKAVAAFVAEKSKQAVQDRGAFYIGVSGGSVAKFLGQELPTAEGISWEKWHVYFCDERLVPFDNDDSTYKLYKEHWLGGKTNLPENQLYAIKPDLTVDEAAKDYASQVDKVPKNDKGFPVFDLLVLGMGPDGHTCSLFPGHKLLDEKSLAIAPISDSPKPPPCRVTMTFPVINSARCALFASTGAGKADNVMRVLEGEEANPLPAARVHPQGEVHWFLDEAAAGKLTKQYSNM</sequence>
<feature type="domain" description="Glucosamine/galactosamine-6-phosphate isomerase" evidence="7">
    <location>
        <begin position="13"/>
        <end position="230"/>
    </location>
</feature>
<proteinExistence type="inferred from homology"/>
<keyword evidence="9" id="KW-1185">Reference proteome</keyword>
<evidence type="ECO:0000313" key="8">
    <source>
        <dbReference type="EMBL" id="KAJ8041932.1"/>
    </source>
</evidence>
<evidence type="ECO:0000256" key="5">
    <source>
        <dbReference type="ARBA" id="ARBA00022801"/>
    </source>
</evidence>
<organism evidence="8 9">
    <name type="scientific">Holothuria leucospilota</name>
    <name type="common">Black long sea cucumber</name>
    <name type="synonym">Mertensiothuria leucospilota</name>
    <dbReference type="NCBI Taxonomy" id="206669"/>
    <lineage>
        <taxon>Eukaryota</taxon>
        <taxon>Metazoa</taxon>
        <taxon>Echinodermata</taxon>
        <taxon>Eleutherozoa</taxon>
        <taxon>Echinozoa</taxon>
        <taxon>Holothuroidea</taxon>
        <taxon>Aspidochirotacea</taxon>
        <taxon>Aspidochirotida</taxon>
        <taxon>Holothuriidae</taxon>
        <taxon>Holothuria</taxon>
    </lineage>
</organism>
<protein>
    <recommendedName>
        <fullName evidence="4 6">6-phosphogluconolactonase</fullName>
        <shortName evidence="6">6PGL</shortName>
        <ecNumber evidence="4 6">3.1.1.31</ecNumber>
    </recommendedName>
</protein>
<comment type="pathway">
    <text evidence="2 6">Carbohydrate degradation; pentose phosphate pathway; D-ribulose 5-phosphate from D-glucose 6-phosphate (oxidative stage): step 2/3.</text>
</comment>
<dbReference type="InterPro" id="IPR037171">
    <property type="entry name" value="NagB/RpiA_transferase-like"/>
</dbReference>
<dbReference type="Gene3D" id="3.40.50.1360">
    <property type="match status" value="1"/>
</dbReference>
<keyword evidence="5 6" id="KW-0378">Hydrolase</keyword>
<name>A0A9Q1CBM2_HOLLE</name>
<evidence type="ECO:0000259" key="7">
    <source>
        <dbReference type="Pfam" id="PF01182"/>
    </source>
</evidence>
<dbReference type="EC" id="3.1.1.31" evidence="4 6"/>
<dbReference type="Proteomes" id="UP001152320">
    <property type="component" value="Chromosome 5"/>
</dbReference>
<accession>A0A9Q1CBM2</accession>
<dbReference type="InterPro" id="IPR005900">
    <property type="entry name" value="6-phosphogluconolactonase_DevB"/>
</dbReference>
<dbReference type="FunFam" id="3.40.50.1360:FF:000005">
    <property type="entry name" value="6-phosphogluconolactonase"/>
    <property type="match status" value="1"/>
</dbReference>
<evidence type="ECO:0000256" key="3">
    <source>
        <dbReference type="ARBA" id="ARBA00010662"/>
    </source>
</evidence>
<dbReference type="AlphaFoldDB" id="A0A9Q1CBM2"/>
<comment type="catalytic activity">
    <reaction evidence="1 6">
        <text>6-phospho-D-glucono-1,5-lactone + H2O = 6-phospho-D-gluconate + H(+)</text>
        <dbReference type="Rhea" id="RHEA:12556"/>
        <dbReference type="ChEBI" id="CHEBI:15377"/>
        <dbReference type="ChEBI" id="CHEBI:15378"/>
        <dbReference type="ChEBI" id="CHEBI:57955"/>
        <dbReference type="ChEBI" id="CHEBI:58759"/>
        <dbReference type="EC" id="3.1.1.31"/>
    </reaction>
</comment>
<dbReference type="PANTHER" id="PTHR11054">
    <property type="entry name" value="6-PHOSPHOGLUCONOLACTONASE"/>
    <property type="match status" value="1"/>
</dbReference>
<dbReference type="PANTHER" id="PTHR11054:SF0">
    <property type="entry name" value="6-PHOSPHOGLUCONOLACTONASE"/>
    <property type="match status" value="1"/>
</dbReference>
<comment type="function">
    <text evidence="6">Hydrolysis of 6-phosphogluconolactone to 6-phosphogluconate.</text>
</comment>
<comment type="caution">
    <text evidence="8">The sequence shown here is derived from an EMBL/GenBank/DDBJ whole genome shotgun (WGS) entry which is preliminary data.</text>
</comment>
<dbReference type="NCBIfam" id="TIGR01198">
    <property type="entry name" value="pgl"/>
    <property type="match status" value="1"/>
</dbReference>
<dbReference type="GO" id="GO:0006098">
    <property type="term" value="P:pentose-phosphate shunt"/>
    <property type="evidence" value="ECO:0007669"/>
    <property type="project" value="InterPro"/>
</dbReference>
<dbReference type="InterPro" id="IPR006148">
    <property type="entry name" value="Glc/Gal-6P_isomerase"/>
</dbReference>
<dbReference type="CDD" id="cd01400">
    <property type="entry name" value="6PGL"/>
    <property type="match status" value="1"/>
</dbReference>
<comment type="similarity">
    <text evidence="3 6">Belongs to the glucosamine/galactosamine-6-phosphate isomerase family. 6-phosphogluconolactonase subfamily.</text>
</comment>
<gene>
    <name evidence="8" type="ORF">HOLleu_12871</name>
</gene>
<evidence type="ECO:0000313" key="9">
    <source>
        <dbReference type="Proteomes" id="UP001152320"/>
    </source>
</evidence>
<evidence type="ECO:0000256" key="4">
    <source>
        <dbReference type="ARBA" id="ARBA00013198"/>
    </source>
</evidence>
<evidence type="ECO:0000256" key="2">
    <source>
        <dbReference type="ARBA" id="ARBA00004961"/>
    </source>
</evidence>
<dbReference type="OrthoDB" id="432544at2759"/>
<reference evidence="8" key="1">
    <citation type="submission" date="2021-10" db="EMBL/GenBank/DDBJ databases">
        <title>Tropical sea cucumber genome reveals ecological adaptation and Cuvierian tubules defense mechanism.</title>
        <authorList>
            <person name="Chen T."/>
        </authorList>
    </citation>
    <scope>NUCLEOTIDE SEQUENCE</scope>
    <source>
        <strain evidence="8">Nanhai2018</strain>
        <tissue evidence="8">Muscle</tissue>
    </source>
</reference>
<dbReference type="GO" id="GO:0005975">
    <property type="term" value="P:carbohydrate metabolic process"/>
    <property type="evidence" value="ECO:0007669"/>
    <property type="project" value="UniProtKB-UniRule"/>
</dbReference>
<evidence type="ECO:0000256" key="6">
    <source>
        <dbReference type="RuleBase" id="RU365095"/>
    </source>
</evidence>
<evidence type="ECO:0000256" key="1">
    <source>
        <dbReference type="ARBA" id="ARBA00000832"/>
    </source>
</evidence>
<dbReference type="GO" id="GO:0017057">
    <property type="term" value="F:6-phosphogluconolactonase activity"/>
    <property type="evidence" value="ECO:0007669"/>
    <property type="project" value="UniProtKB-UniRule"/>
</dbReference>